<dbReference type="GO" id="GO:0009279">
    <property type="term" value="C:cell outer membrane"/>
    <property type="evidence" value="ECO:0007669"/>
    <property type="project" value="UniProtKB-SubCell"/>
</dbReference>
<name>A0AA41W3H2_9GAMM</name>
<dbReference type="Gene3D" id="2.170.130.10">
    <property type="entry name" value="TonB-dependent receptor, plug domain"/>
    <property type="match status" value="1"/>
</dbReference>
<dbReference type="PANTHER" id="PTHR40980:SF3">
    <property type="entry name" value="TONB-DEPENDENT RECEPTOR-LIKE BETA-BARREL DOMAIN-CONTAINING PROTEIN"/>
    <property type="match status" value="1"/>
</dbReference>
<evidence type="ECO:0000256" key="4">
    <source>
        <dbReference type="RuleBase" id="RU003357"/>
    </source>
</evidence>
<dbReference type="EMBL" id="JAMQGP010000001">
    <property type="protein sequence ID" value="MCM2678102.1"/>
    <property type="molecule type" value="Genomic_DNA"/>
</dbReference>
<organism evidence="8 9">
    <name type="scientific">Echinimonas agarilytica</name>
    <dbReference type="NCBI Taxonomy" id="1215918"/>
    <lineage>
        <taxon>Bacteria</taxon>
        <taxon>Pseudomonadati</taxon>
        <taxon>Pseudomonadota</taxon>
        <taxon>Gammaproteobacteria</taxon>
        <taxon>Alteromonadales</taxon>
        <taxon>Echinimonadaceae</taxon>
        <taxon>Echinimonas</taxon>
    </lineage>
</organism>
<feature type="domain" description="TonB-dependent receptor plug" evidence="7">
    <location>
        <begin position="48"/>
        <end position="150"/>
    </location>
</feature>
<evidence type="ECO:0000259" key="6">
    <source>
        <dbReference type="Pfam" id="PF00593"/>
    </source>
</evidence>
<reference evidence="8 9" key="1">
    <citation type="journal article" date="2013" name="Antonie Van Leeuwenhoek">
        <title>Echinimonas agarilytica gen. nov., sp. nov., a new gammaproteobacterium isolated from the sea urchin Strongylocentrotus intermedius.</title>
        <authorList>
            <person name="Nedashkovskaya O.I."/>
            <person name="Stenkova A.M."/>
            <person name="Zhukova N.V."/>
            <person name="Van Trappen S."/>
            <person name="Lee J.S."/>
            <person name="Kim S.B."/>
        </authorList>
    </citation>
    <scope>NUCLEOTIDE SEQUENCE [LARGE SCALE GENOMIC DNA]</scope>
    <source>
        <strain evidence="8 9">KMM 6351</strain>
    </source>
</reference>
<proteinExistence type="inferred from homology"/>
<sequence length="1077" mass="119912">MSLYSTSVISAEDTKQKDGGEEVAQSEAPEIITVTGVRSSLRDAAFAKKNADQIMDAISAEDIGQLPDNNIAEALQRVTGIQIGRDETGAGSSFQVRGLSQNRVEINGQSMASTGEDRSNSFNAVDSSLFKGIEVIKSPTADMVEGAIGATVRLKTFQPLDFKQATFNAAYQGMKNSIADDLGQKANFMGTTKWDMNDWGEIGVLLNVAYQERFTETHQLDSNWSPALEKQIENTELVNQAVFRPEDISIERKPFEEENFSFDSTIQWQLNESVELHVSGMSSKFERLSSNERLRFSTGNQRNTLQERDRLDTTNLDETPVILGAFERSPFDYEYVNTGTDESPVYEKQTDTVNRYIVQAGAFAPASGSTSSPVNTNFSSELQDIDQKTFGFGGKFDLSDDFIMEADYAYASSKTEKESFGILSDPSVSTAVEGNDDVEAISNSVVYFDYAPGQTFPELGMVSFDGGAAIDGALSNPDNYNFTRINGNQSTIENRKESISLDFDWFLDGDYITKLEFGVRGAKNDVSRERTELKFAEFHLHSIFSKNWRYADRNLNTGTMLGGTTNIKPSIDWINRVAAEDHAAGLYAQDITLAPGEGYLDPYVQNSVGLFPGSRGANSLPSWTSMRIPHNEFSNMVDTFFPGRQGDCLLFEVAFDNPTGLCKNKIEYPEGQEELISGGELDHVFTIPKAGLYTDQSYPYLIEETTRAVYAKFNFENELLEIPYSGNFGVRYVETDVDTLGMITTRISDGDAPYRDYDSQVQELYTATRESNTYSNVLPSGNVNFMFTDDMFVRLAFAKVMTRPNPGDLSPSLDLGNGFRGKEGTPSLKPEEATNYNLSWEWYISDVNSVSAAFFHMSLKNFLSKEFYTVIGPTDRDGNKQFDDPVTIEKPANGGSGSIDGIELAASHAFDYLPGALSGFGVQGNYTYTDSSQSSGYSELDGSQLPVPNLSENSFNFILFYDKFGFNFRAAYNYRDEYYEGPSNAGQDLVLYEPFDIGDEVDYSARGIQLPVWVDEFETLDISMSYKYKAATFFLQANNVLEEAQRKYVGDKEKTKHLLRFYKETGANYTAGVRVRF</sequence>
<dbReference type="Gene3D" id="2.40.170.20">
    <property type="entry name" value="TonB-dependent receptor, beta-barrel domain"/>
    <property type="match status" value="1"/>
</dbReference>
<dbReference type="InterPro" id="IPR037066">
    <property type="entry name" value="Plug_dom_sf"/>
</dbReference>
<feature type="domain" description="TonB-dependent receptor-like beta-barrel" evidence="6">
    <location>
        <begin position="687"/>
        <end position="1040"/>
    </location>
</feature>
<dbReference type="Pfam" id="PF07715">
    <property type="entry name" value="Plug"/>
    <property type="match status" value="1"/>
</dbReference>
<dbReference type="Proteomes" id="UP001165393">
    <property type="component" value="Unassembled WGS sequence"/>
</dbReference>
<dbReference type="PANTHER" id="PTHR40980">
    <property type="entry name" value="PLUG DOMAIN-CONTAINING PROTEIN"/>
    <property type="match status" value="1"/>
</dbReference>
<evidence type="ECO:0000259" key="7">
    <source>
        <dbReference type="Pfam" id="PF07715"/>
    </source>
</evidence>
<feature type="region of interest" description="Disordered" evidence="5">
    <location>
        <begin position="1"/>
        <end position="27"/>
    </location>
</feature>
<comment type="caution">
    <text evidence="8">The sequence shown here is derived from an EMBL/GenBank/DDBJ whole genome shotgun (WGS) entry which is preliminary data.</text>
</comment>
<accession>A0AA41W3H2</accession>
<comment type="subcellular location">
    <subcellularLocation>
        <location evidence="1 4">Cell outer membrane</location>
    </subcellularLocation>
</comment>
<feature type="region of interest" description="Disordered" evidence="5">
    <location>
        <begin position="811"/>
        <end position="830"/>
    </location>
</feature>
<dbReference type="InterPro" id="IPR012910">
    <property type="entry name" value="Plug_dom"/>
</dbReference>
<gene>
    <name evidence="8" type="ORF">NAF29_00255</name>
</gene>
<evidence type="ECO:0000256" key="2">
    <source>
        <dbReference type="ARBA" id="ARBA00023136"/>
    </source>
</evidence>
<dbReference type="RefSeq" id="WP_251259419.1">
    <property type="nucleotide sequence ID" value="NZ_JAMQGP010000001.1"/>
</dbReference>
<keyword evidence="8" id="KW-0675">Receptor</keyword>
<keyword evidence="2 4" id="KW-0472">Membrane</keyword>
<dbReference type="Pfam" id="PF00593">
    <property type="entry name" value="TonB_dep_Rec_b-barrel"/>
    <property type="match status" value="1"/>
</dbReference>
<dbReference type="AlphaFoldDB" id="A0AA41W3H2"/>
<dbReference type="InterPro" id="IPR000531">
    <property type="entry name" value="Beta-barrel_TonB"/>
</dbReference>
<protein>
    <submittedName>
        <fullName evidence="8">TonB-dependent receptor</fullName>
    </submittedName>
</protein>
<evidence type="ECO:0000256" key="3">
    <source>
        <dbReference type="ARBA" id="ARBA00023237"/>
    </source>
</evidence>
<keyword evidence="3" id="KW-0998">Cell outer membrane</keyword>
<dbReference type="InterPro" id="IPR036942">
    <property type="entry name" value="Beta-barrel_TonB_sf"/>
</dbReference>
<evidence type="ECO:0000313" key="8">
    <source>
        <dbReference type="EMBL" id="MCM2678102.1"/>
    </source>
</evidence>
<keyword evidence="9" id="KW-1185">Reference proteome</keyword>
<evidence type="ECO:0000256" key="5">
    <source>
        <dbReference type="SAM" id="MobiDB-lite"/>
    </source>
</evidence>
<comment type="similarity">
    <text evidence="4">Belongs to the TonB-dependent receptor family.</text>
</comment>
<evidence type="ECO:0000256" key="1">
    <source>
        <dbReference type="ARBA" id="ARBA00004442"/>
    </source>
</evidence>
<keyword evidence="4" id="KW-0798">TonB box</keyword>
<dbReference type="SUPFAM" id="SSF56935">
    <property type="entry name" value="Porins"/>
    <property type="match status" value="1"/>
</dbReference>
<evidence type="ECO:0000313" key="9">
    <source>
        <dbReference type="Proteomes" id="UP001165393"/>
    </source>
</evidence>